<dbReference type="EMBL" id="MGGE01000027">
    <property type="protein sequence ID" value="OGM21077.1"/>
    <property type="molecule type" value="Genomic_DNA"/>
</dbReference>
<name>A0A1F7Y186_9BACT</name>
<evidence type="ECO:0008006" key="3">
    <source>
        <dbReference type="Google" id="ProtNLM"/>
    </source>
</evidence>
<sequence length="185" mass="20767">MKTIILPGYSEHNKDWAEEMASQMNLGHEVIVHYWRHWPPAQRASGPEGQESSFSVRFEIDKILQEIGEEKVNIIAKSVGVFVALNLVPKISSQVTKIILCGIASVAGEDRKSLLDTVAAKIPTENILCIQNENDKFVHFSDAEKFYHSVNPNLNVVSKPRSDHDYPYPEDFQRFLASLPSSTAS</sequence>
<proteinExistence type="predicted"/>
<dbReference type="Gene3D" id="3.40.50.1820">
    <property type="entry name" value="alpha/beta hydrolase"/>
    <property type="match status" value="1"/>
</dbReference>
<dbReference type="GO" id="GO:0016787">
    <property type="term" value="F:hydrolase activity"/>
    <property type="evidence" value="ECO:0007669"/>
    <property type="project" value="InterPro"/>
</dbReference>
<dbReference type="InterPro" id="IPR029058">
    <property type="entry name" value="AB_hydrolase_fold"/>
</dbReference>
<reference evidence="1 2" key="1">
    <citation type="journal article" date="2016" name="Nat. Commun.">
        <title>Thousands of microbial genomes shed light on interconnected biogeochemical processes in an aquifer system.</title>
        <authorList>
            <person name="Anantharaman K."/>
            <person name="Brown C.T."/>
            <person name="Hug L.A."/>
            <person name="Sharon I."/>
            <person name="Castelle C.J."/>
            <person name="Probst A.J."/>
            <person name="Thomas B.C."/>
            <person name="Singh A."/>
            <person name="Wilkins M.J."/>
            <person name="Karaoz U."/>
            <person name="Brodie E.L."/>
            <person name="Williams K.H."/>
            <person name="Hubbard S.S."/>
            <person name="Banfield J.F."/>
        </authorList>
    </citation>
    <scope>NUCLEOTIDE SEQUENCE [LARGE SCALE GENOMIC DNA]</scope>
</reference>
<dbReference type="Pfam" id="PF06821">
    <property type="entry name" value="Ser_hydrolase"/>
    <property type="match status" value="1"/>
</dbReference>
<comment type="caution">
    <text evidence="1">The sequence shown here is derived from an EMBL/GenBank/DDBJ whole genome shotgun (WGS) entry which is preliminary data.</text>
</comment>
<dbReference type="Proteomes" id="UP000178419">
    <property type="component" value="Unassembled WGS sequence"/>
</dbReference>
<protein>
    <recommendedName>
        <fullName evidence="3">AB hydrolase-1 domain-containing protein</fullName>
    </recommendedName>
</protein>
<dbReference type="AlphaFoldDB" id="A0A1F7Y186"/>
<gene>
    <name evidence="1" type="ORF">A2714_01965</name>
</gene>
<evidence type="ECO:0000313" key="1">
    <source>
        <dbReference type="EMBL" id="OGM21077.1"/>
    </source>
</evidence>
<accession>A0A1F7Y186</accession>
<organism evidence="1 2">
    <name type="scientific">Candidatus Woesebacteria bacterium RIFCSPHIGHO2_01_FULL_38_9</name>
    <dbReference type="NCBI Taxonomy" id="1802492"/>
    <lineage>
        <taxon>Bacteria</taxon>
        <taxon>Candidatus Woeseibacteriota</taxon>
    </lineage>
</organism>
<dbReference type="InterPro" id="IPR010662">
    <property type="entry name" value="RBBP9/YdeN"/>
</dbReference>
<evidence type="ECO:0000313" key="2">
    <source>
        <dbReference type="Proteomes" id="UP000178419"/>
    </source>
</evidence>
<dbReference type="SUPFAM" id="SSF53474">
    <property type="entry name" value="alpha/beta-Hydrolases"/>
    <property type="match status" value="1"/>
</dbReference>